<protein>
    <submittedName>
        <fullName evidence="1">Uncharacterized protein</fullName>
    </submittedName>
</protein>
<gene>
    <name evidence="1" type="ORF">L915_21619</name>
    <name evidence="2" type="ORF">L916_21490</name>
    <name evidence="3" type="ORF">L917_21340</name>
</gene>
<dbReference type="AlphaFoldDB" id="W2FLZ7"/>
<name>W2FLZ7_PHYNI</name>
<evidence type="ECO:0000313" key="2">
    <source>
        <dbReference type="EMBL" id="ETL24509.1"/>
    </source>
</evidence>
<evidence type="ECO:0000313" key="3">
    <source>
        <dbReference type="EMBL" id="ETL77732.1"/>
    </source>
</evidence>
<reference evidence="3" key="1">
    <citation type="submission" date="2013-11" db="EMBL/GenBank/DDBJ databases">
        <title>The Genome Sequence of Phytophthora parasitica CHvinca01.</title>
        <authorList>
            <consortium name="The Broad Institute Genomics Platform"/>
            <person name="Russ C."/>
            <person name="Tyler B."/>
            <person name="Panabieres F."/>
            <person name="Shan W."/>
            <person name="Tripathy S."/>
            <person name="Grunwald N."/>
            <person name="Machado M."/>
            <person name="Johnson C.S."/>
            <person name="Arredondo F."/>
            <person name="Hong C."/>
            <person name="Coffey M."/>
            <person name="Young S.K."/>
            <person name="Zeng Q."/>
            <person name="Gargeya S."/>
            <person name="Fitzgerald M."/>
            <person name="Abouelleil A."/>
            <person name="Alvarado L."/>
            <person name="Chapman S.B."/>
            <person name="Gainer-Dewar J."/>
            <person name="Goldberg J."/>
            <person name="Griggs A."/>
            <person name="Gujja S."/>
            <person name="Hansen M."/>
            <person name="Howarth C."/>
            <person name="Imamovic A."/>
            <person name="Ireland A."/>
            <person name="Larimer J."/>
            <person name="McCowan C."/>
            <person name="Murphy C."/>
            <person name="Pearson M."/>
            <person name="Poon T.W."/>
            <person name="Priest M."/>
            <person name="Roberts A."/>
            <person name="Saif S."/>
            <person name="Shea T."/>
            <person name="Sykes S."/>
            <person name="Wortman J."/>
            <person name="Nusbaum C."/>
            <person name="Birren B."/>
        </authorList>
    </citation>
    <scope>NUCLEOTIDE SEQUENCE [LARGE SCALE GENOMIC DNA]</scope>
    <source>
        <strain evidence="3">CHvinca01</strain>
    </source>
</reference>
<dbReference type="EMBL" id="KI683457">
    <property type="protein sequence ID" value="ETL77732.1"/>
    <property type="molecule type" value="Genomic_DNA"/>
</dbReference>
<proteinExistence type="predicted"/>
<dbReference type="Proteomes" id="UP000053864">
    <property type="component" value="Unassembled WGS sequence"/>
</dbReference>
<dbReference type="EMBL" id="KI676746">
    <property type="protein sequence ID" value="ETL24509.1"/>
    <property type="molecule type" value="Genomic_DNA"/>
</dbReference>
<reference evidence="1" key="2">
    <citation type="submission" date="2013-11" db="EMBL/GenBank/DDBJ databases">
        <title>The Genome Sequence of Phytophthora parasitica CJ02B3.</title>
        <authorList>
            <consortium name="The Broad Institute Genomics Platform"/>
            <person name="Russ C."/>
            <person name="Tyler B."/>
            <person name="Panabieres F."/>
            <person name="Shan W."/>
            <person name="Tripathy S."/>
            <person name="Grunwald N."/>
            <person name="Machado M."/>
            <person name="Johnson C.S."/>
            <person name="Arredondo F."/>
            <person name="Hong C."/>
            <person name="Coffey M."/>
            <person name="Young S.K."/>
            <person name="Zeng Q."/>
            <person name="Gargeya S."/>
            <person name="Fitzgerald M."/>
            <person name="Abouelleil A."/>
            <person name="Alvarado L."/>
            <person name="Chapman S.B."/>
            <person name="Gainer-Dewar J."/>
            <person name="Goldberg J."/>
            <person name="Griggs A."/>
            <person name="Gujja S."/>
            <person name="Hansen M."/>
            <person name="Howarth C."/>
            <person name="Imamovic A."/>
            <person name="Ireland A."/>
            <person name="Larimer J."/>
            <person name="McCowan C."/>
            <person name="Murphy C."/>
            <person name="Pearson M."/>
            <person name="Poon T.W."/>
            <person name="Priest M."/>
            <person name="Roberts A."/>
            <person name="Saif S."/>
            <person name="Shea T."/>
            <person name="Sykes S."/>
            <person name="Wortman J."/>
            <person name="Nusbaum C."/>
            <person name="Birren B."/>
        </authorList>
    </citation>
    <scope>NUCLEOTIDE SEQUENCE [LARGE SCALE GENOMIC DNA]</scope>
    <source>
        <strain evidence="1">CJ02B3</strain>
    </source>
</reference>
<dbReference type="Proteomes" id="UP000053236">
    <property type="component" value="Unassembled WGS sequence"/>
</dbReference>
<dbReference type="Proteomes" id="UP000054423">
    <property type="component" value="Unassembled WGS sequence"/>
</dbReference>
<feature type="non-terminal residue" evidence="1">
    <location>
        <position position="1"/>
    </location>
</feature>
<reference evidence="2" key="3">
    <citation type="submission" date="2013-11" db="EMBL/GenBank/DDBJ databases">
        <title>The Genome Sequence of Phytophthora parasitica CJ05E6.</title>
        <authorList>
            <consortium name="The Broad Institute Genomics Platform"/>
            <person name="Russ C."/>
            <person name="Tyler B."/>
            <person name="Panabieres F."/>
            <person name="Shan W."/>
            <person name="Tripathy S."/>
            <person name="Grunwald N."/>
            <person name="Machado M."/>
            <person name="Johnson C.S."/>
            <person name="Arredondo F."/>
            <person name="Hong C."/>
            <person name="Coffey M."/>
            <person name="Young S.K."/>
            <person name="Zeng Q."/>
            <person name="Gargeya S."/>
            <person name="Fitzgerald M."/>
            <person name="Abouelleil A."/>
            <person name="Alvarado L."/>
            <person name="Chapman S.B."/>
            <person name="Gainer-Dewar J."/>
            <person name="Goldberg J."/>
            <person name="Griggs A."/>
            <person name="Gujja S."/>
            <person name="Hansen M."/>
            <person name="Howarth C."/>
            <person name="Imamovic A."/>
            <person name="Ireland A."/>
            <person name="Larimer J."/>
            <person name="McCowan C."/>
            <person name="Murphy C."/>
            <person name="Pearson M."/>
            <person name="Poon T.W."/>
            <person name="Priest M."/>
            <person name="Roberts A."/>
            <person name="Saif S."/>
            <person name="Shea T."/>
            <person name="Sykes S."/>
            <person name="Wortman J."/>
            <person name="Nusbaum C."/>
            <person name="Birren B."/>
        </authorList>
    </citation>
    <scope>NUCLEOTIDE SEQUENCE [LARGE SCALE GENOMIC DNA]</scope>
    <source>
        <strain evidence="2">CJ05E6</strain>
    </source>
</reference>
<organism evidence="1">
    <name type="scientific">Phytophthora nicotianae</name>
    <name type="common">Potato buckeye rot agent</name>
    <name type="synonym">Phytophthora parasitica</name>
    <dbReference type="NCBI Taxonomy" id="4792"/>
    <lineage>
        <taxon>Eukaryota</taxon>
        <taxon>Sar</taxon>
        <taxon>Stramenopiles</taxon>
        <taxon>Oomycota</taxon>
        <taxon>Peronosporomycetes</taxon>
        <taxon>Peronosporales</taxon>
        <taxon>Peronosporaceae</taxon>
        <taxon>Phytophthora</taxon>
    </lineage>
</organism>
<accession>W2FLZ7</accession>
<dbReference type="EMBL" id="KI689911">
    <property type="protein sequence ID" value="ETK71065.1"/>
    <property type="molecule type" value="Genomic_DNA"/>
</dbReference>
<sequence>GLAIIFRGTRGKLNEGRPSRIFLEGLLVTQSTF</sequence>
<evidence type="ECO:0000313" key="1">
    <source>
        <dbReference type="EMBL" id="ETK71065.1"/>
    </source>
</evidence>